<dbReference type="PANTHER" id="PTHR37694:SF1">
    <property type="entry name" value="SLR8022 PROTEIN"/>
    <property type="match status" value="1"/>
</dbReference>
<reference evidence="3" key="1">
    <citation type="journal article" date="2019" name="Int. J. Syst. Evol. Microbiol.">
        <title>The Global Catalogue of Microorganisms (GCM) 10K type strain sequencing project: providing services to taxonomists for standard genome sequencing and annotation.</title>
        <authorList>
            <consortium name="The Broad Institute Genomics Platform"/>
            <consortium name="The Broad Institute Genome Sequencing Center for Infectious Disease"/>
            <person name="Wu L."/>
            <person name="Ma J."/>
        </authorList>
    </citation>
    <scope>NUCLEOTIDE SEQUENCE [LARGE SCALE GENOMIC DNA]</scope>
    <source>
        <strain evidence="3">CCUG 59778</strain>
    </source>
</reference>
<dbReference type="Proteomes" id="UP001595817">
    <property type="component" value="Unassembled WGS sequence"/>
</dbReference>
<feature type="domain" description="Cupin type-2" evidence="1">
    <location>
        <begin position="32"/>
        <end position="93"/>
    </location>
</feature>
<dbReference type="EMBL" id="JBHSEC010000005">
    <property type="protein sequence ID" value="MFC4409677.1"/>
    <property type="molecule type" value="Genomic_DNA"/>
</dbReference>
<evidence type="ECO:0000313" key="2">
    <source>
        <dbReference type="EMBL" id="MFC4409677.1"/>
    </source>
</evidence>
<accession>A0ABV8X4Y2</accession>
<keyword evidence="3" id="KW-1185">Reference proteome</keyword>
<evidence type="ECO:0000313" key="3">
    <source>
        <dbReference type="Proteomes" id="UP001595817"/>
    </source>
</evidence>
<sequence>MKKISTANHLGEKNKHVEKVLSLANADVVNIQLKAGEEIPEHDSKRDVVIVIRQGEVKFTVEGNEVHLREGDFLQLNPVEKHSLTAISEIDIVVFQIVAGE</sequence>
<dbReference type="Gene3D" id="2.60.120.10">
    <property type="entry name" value="Jelly Rolls"/>
    <property type="match status" value="1"/>
</dbReference>
<proteinExistence type="predicted"/>
<dbReference type="PANTHER" id="PTHR37694">
    <property type="entry name" value="SLR8022 PROTEIN"/>
    <property type="match status" value="1"/>
</dbReference>
<organism evidence="2 3">
    <name type="scientific">Chungangia koreensis</name>
    <dbReference type="NCBI Taxonomy" id="752657"/>
    <lineage>
        <taxon>Bacteria</taxon>
        <taxon>Bacillati</taxon>
        <taxon>Bacillota</taxon>
        <taxon>Bacilli</taxon>
        <taxon>Lactobacillales</taxon>
        <taxon>Chungangia</taxon>
    </lineage>
</organism>
<comment type="caution">
    <text evidence="2">The sequence shown here is derived from an EMBL/GenBank/DDBJ whole genome shotgun (WGS) entry which is preliminary data.</text>
</comment>
<gene>
    <name evidence="2" type="ORF">ACFOZY_04415</name>
</gene>
<dbReference type="InterPro" id="IPR014710">
    <property type="entry name" value="RmlC-like_jellyroll"/>
</dbReference>
<dbReference type="InterPro" id="IPR013096">
    <property type="entry name" value="Cupin_2"/>
</dbReference>
<protein>
    <submittedName>
        <fullName evidence="2">Cupin domain-containing protein</fullName>
    </submittedName>
</protein>
<dbReference type="SUPFAM" id="SSF51182">
    <property type="entry name" value="RmlC-like cupins"/>
    <property type="match status" value="1"/>
</dbReference>
<dbReference type="Pfam" id="PF07883">
    <property type="entry name" value="Cupin_2"/>
    <property type="match status" value="1"/>
</dbReference>
<evidence type="ECO:0000259" key="1">
    <source>
        <dbReference type="Pfam" id="PF07883"/>
    </source>
</evidence>
<name>A0ABV8X4Y2_9LACT</name>
<dbReference type="InterPro" id="IPR011051">
    <property type="entry name" value="RmlC_Cupin_sf"/>
</dbReference>
<dbReference type="RefSeq" id="WP_378152695.1">
    <property type="nucleotide sequence ID" value="NZ_JBHSEC010000005.1"/>
</dbReference>